<comment type="caution">
    <text evidence="2">The sequence shown here is derived from an EMBL/GenBank/DDBJ whole genome shotgun (WGS) entry which is preliminary data.</text>
</comment>
<feature type="compositionally biased region" description="Basic and acidic residues" evidence="1">
    <location>
        <begin position="87"/>
        <end position="99"/>
    </location>
</feature>
<evidence type="ECO:0000256" key="1">
    <source>
        <dbReference type="SAM" id="MobiDB-lite"/>
    </source>
</evidence>
<dbReference type="Proteomes" id="UP001152523">
    <property type="component" value="Unassembled WGS sequence"/>
</dbReference>
<organism evidence="2 3">
    <name type="scientific">Cuscuta epithymum</name>
    <dbReference type="NCBI Taxonomy" id="186058"/>
    <lineage>
        <taxon>Eukaryota</taxon>
        <taxon>Viridiplantae</taxon>
        <taxon>Streptophyta</taxon>
        <taxon>Embryophyta</taxon>
        <taxon>Tracheophyta</taxon>
        <taxon>Spermatophyta</taxon>
        <taxon>Magnoliopsida</taxon>
        <taxon>eudicotyledons</taxon>
        <taxon>Gunneridae</taxon>
        <taxon>Pentapetalae</taxon>
        <taxon>asterids</taxon>
        <taxon>lamiids</taxon>
        <taxon>Solanales</taxon>
        <taxon>Convolvulaceae</taxon>
        <taxon>Cuscuteae</taxon>
        <taxon>Cuscuta</taxon>
        <taxon>Cuscuta subgen. Cuscuta</taxon>
    </lineage>
</organism>
<reference evidence="2" key="1">
    <citation type="submission" date="2022-07" db="EMBL/GenBank/DDBJ databases">
        <authorList>
            <person name="Macas J."/>
            <person name="Novak P."/>
            <person name="Neumann P."/>
        </authorList>
    </citation>
    <scope>NUCLEOTIDE SEQUENCE</scope>
</reference>
<dbReference type="EMBL" id="CAMAPF010000111">
    <property type="protein sequence ID" value="CAH9101512.1"/>
    <property type="molecule type" value="Genomic_DNA"/>
</dbReference>
<proteinExistence type="predicted"/>
<evidence type="ECO:0000313" key="2">
    <source>
        <dbReference type="EMBL" id="CAH9101512.1"/>
    </source>
</evidence>
<dbReference type="AlphaFoldDB" id="A0AAV0DH77"/>
<feature type="region of interest" description="Disordered" evidence="1">
    <location>
        <begin position="87"/>
        <end position="109"/>
    </location>
</feature>
<protein>
    <submittedName>
        <fullName evidence="2">Uncharacterized protein</fullName>
    </submittedName>
</protein>
<keyword evidence="3" id="KW-1185">Reference proteome</keyword>
<accession>A0AAV0DH77</accession>
<gene>
    <name evidence="2" type="ORF">CEPIT_LOCUS15651</name>
</gene>
<sequence>MAAATCELKRLKALLLSIGIQHPQAIPLFGDSKRVHQGRCHPGYTAICPSQLVAARLPPPADHCCCLLHEISFDFTSEDRKRGKSFFSHDAHEDREEQIAHSNEGCFDE</sequence>
<name>A0AAV0DH77_9ASTE</name>
<evidence type="ECO:0000313" key="3">
    <source>
        <dbReference type="Proteomes" id="UP001152523"/>
    </source>
</evidence>